<evidence type="ECO:0000256" key="6">
    <source>
        <dbReference type="ARBA" id="ARBA00022806"/>
    </source>
</evidence>
<keyword evidence="6 15" id="KW-0347">Helicase</keyword>
<dbReference type="InterPro" id="IPR014017">
    <property type="entry name" value="DNA_helicase_UvrD-like_C"/>
</dbReference>
<evidence type="ECO:0000256" key="9">
    <source>
        <dbReference type="ARBA" id="ARBA00022842"/>
    </source>
</evidence>
<dbReference type="Pfam" id="PF13361">
    <property type="entry name" value="UvrD_C"/>
    <property type="match status" value="1"/>
</dbReference>
<feature type="active site" description="For nuclease activity" evidence="15">
    <location>
        <position position="1015"/>
    </location>
</feature>
<comment type="domain">
    <text evidence="15">The N-terminal DNA-binding domain is a ssDNA-dependent ATPase and has ATP-dependent 3'-5' helicase function. This domain interacts with RecC.</text>
</comment>
<reference evidence="19 20" key="1">
    <citation type="journal article" date="2019" name="Int. J. Syst. Evol. Microbiol.">
        <title>The Global Catalogue of Microorganisms (GCM) 10K type strain sequencing project: providing services to taxonomists for standard genome sequencing and annotation.</title>
        <authorList>
            <consortium name="The Broad Institute Genomics Platform"/>
            <consortium name="The Broad Institute Genome Sequencing Center for Infectious Disease"/>
            <person name="Wu L."/>
            <person name="Ma J."/>
        </authorList>
    </citation>
    <scope>NUCLEOTIDE SEQUENCE [LARGE SCALE GENOMIC DNA]</scope>
    <source>
        <strain evidence="19 20">JCM 14588</strain>
    </source>
</reference>
<evidence type="ECO:0000256" key="3">
    <source>
        <dbReference type="ARBA" id="ARBA00022741"/>
    </source>
</evidence>
<feature type="binding site" evidence="15">
    <location>
        <position position="1002"/>
    </location>
    <ligand>
        <name>Mg(2+)</name>
        <dbReference type="ChEBI" id="CHEBI:18420"/>
    </ligand>
</feature>
<comment type="catalytic activity">
    <reaction evidence="13 15">
        <text>Couples ATP hydrolysis with the unwinding of duplex DNA by translocating in the 3'-5' direction.</text>
        <dbReference type="EC" id="5.6.2.4"/>
    </reaction>
</comment>
<comment type="domain">
    <text evidence="15">The C-terminal domain has nuclease activity and interacts with RecD. It interacts with RecA, facilitating its loading onto ssDNA.</text>
</comment>
<dbReference type="PROSITE" id="PS51217">
    <property type="entry name" value="UVRD_HELICASE_CTER"/>
    <property type="match status" value="1"/>
</dbReference>
<feature type="domain" description="UvrD-like helicase C-terminal" evidence="18">
    <location>
        <begin position="348"/>
        <end position="619"/>
    </location>
</feature>
<evidence type="ECO:0000256" key="14">
    <source>
        <dbReference type="ARBA" id="ARBA00048988"/>
    </source>
</evidence>
<comment type="similarity">
    <text evidence="15">Belongs to the helicase family. UvrD subfamily.</text>
</comment>
<evidence type="ECO:0000256" key="2">
    <source>
        <dbReference type="ARBA" id="ARBA00022723"/>
    </source>
</evidence>
<feature type="region of interest" description="DNA-binding and helicase activity, interacts with RecC" evidence="15">
    <location>
        <begin position="1"/>
        <end position="759"/>
    </location>
</feature>
<comment type="miscellaneous">
    <text evidence="15">In the RecBCD complex, RecB has a slow 3'-5' helicase, an exonuclease activity and loads RecA onto ssDNA, RecD has a fast 5'-3' helicase activity, while RecC stimulates the ATPase and processivity of the RecB helicase and contributes to recognition of the Chi site.</text>
</comment>
<gene>
    <name evidence="15 19" type="primary">recB</name>
    <name evidence="19" type="ORF">GCM10009762_18890</name>
</gene>
<dbReference type="RefSeq" id="WP_346030438.1">
    <property type="nucleotide sequence ID" value="NZ_BAAANV010000037.1"/>
</dbReference>
<sequence length="1127" mass="123141">MSGYQPALPDTVPNVMQPFSITAPIPEGTTLIEASAGTGKTWTLAALVTRLVAEEELPLDELLVVTFSRAASQELRERVRGQLEDTLHRLGAPAGDDDDELVTALRGGGAEAVDQRRARLARALATFDSATIATIHQFCHYVLKSLGVAGDSDPYATLVEDTETLRQEVVDDVFLRFSKEANFTLDYEETQNYAKATLDNSTAEIGPVPPPAHLETAIAFSRAVREEYARRKRRGGILEYDDLLSQLRSALNDENSPARDRMRERWSVVLVDEFQDTDPVQWEVFSRAFGEKGRSLILVGDPKQAIYAFRGGDVQTYLSAAKTAVNSFTLPTNYRSDAPLVESLQTLMAGVQLSPGIVTHRVDAAQHTSRLGGQPGQADAPVELRWVPESGLAVGLARSIVLRDVAARAAQLLAGGTTFDGEPLAPHHLAVLCRTNNQLVEVREYLRELGIPAVMMSSESVLRSSAGRWWLELLMALEQPHRPERVRAACLTPLVGWSAERLDAIDDSGVDEAAELVAMLLARFHSGGVPGIVDALRARGMLARLLRRTGGERDVTDIEHCAQLLAARQMSAEAGISSLVAWLQEQSAQDAKATADARIMRLDSDALAVTLSTIHSSKGLQYPIVLAPTLWDRYDQPTKTPGVVHRNNRRELSFDPATVNAPEATEENTGEEMRLAYVAMTRAKSGLVLWWAGTKQNTSKSALHRLLFGQANGPEALDALLQERADGASEKWLTTTEQNGTPKVDRVREVFAAWAKHGAFTVHEIDTNTVPPHITIRRGDARLAVNTFDDADVDRAWRRTSYSALSAAGEAADELAALGDVTSEPEHLAVRLDEDADVELATPPSPDMPGSEISSPMANQPMGATFGSLVHGVLEEADFQAADLRDELRAHILEQQMRWPADVEVESLADALVAVMHTPFGPLADDVTLRDIVSTDRLPEMDFELPLSGGEEPHPSSTLRAFAPLLREHLDEGDPLRTYADQLDTSALGDELLRGYLTGSIDLTFRHGGRYFVVDYKTNRLGDVDAALTLADYAPSRLVEAMNHSSYPLQAILYSVVLHRYLRWRLPGYNPDEHLGGVMYLYVRGMAGPDTPRENGTPCGVFTWRPPATLVVALSDAVDGVRAGGVR</sequence>
<dbReference type="Gene3D" id="3.40.50.300">
    <property type="entry name" value="P-loop containing nucleotide triphosphate hydrolases"/>
    <property type="match status" value="2"/>
</dbReference>
<evidence type="ECO:0000256" key="5">
    <source>
        <dbReference type="ARBA" id="ARBA00022801"/>
    </source>
</evidence>
<keyword evidence="4 15" id="KW-0227">DNA damage</keyword>
<dbReference type="Proteomes" id="UP001501288">
    <property type="component" value="Unassembled WGS sequence"/>
</dbReference>
<keyword evidence="20" id="KW-1185">Reference proteome</keyword>
<name>A0ABN2BT94_9MICO</name>
<evidence type="ECO:0000259" key="17">
    <source>
        <dbReference type="PROSITE" id="PS51198"/>
    </source>
</evidence>
<dbReference type="Pfam" id="PF00580">
    <property type="entry name" value="UvrD-helicase"/>
    <property type="match status" value="1"/>
</dbReference>
<evidence type="ECO:0000256" key="11">
    <source>
        <dbReference type="ARBA" id="ARBA00023204"/>
    </source>
</evidence>
<feature type="domain" description="UvrD-like helicase ATP-binding" evidence="17">
    <location>
        <begin position="13"/>
        <end position="337"/>
    </location>
</feature>
<evidence type="ECO:0000256" key="8">
    <source>
        <dbReference type="ARBA" id="ARBA00022840"/>
    </source>
</evidence>
<comment type="subunit">
    <text evidence="15">Heterotrimer of RecB, RecC and RecD. All subunits contribute to DNA-binding. Interacts with RecA.</text>
</comment>
<dbReference type="InterPro" id="IPR011335">
    <property type="entry name" value="Restrct_endonuc-II-like"/>
</dbReference>
<dbReference type="PANTHER" id="PTHR11070">
    <property type="entry name" value="UVRD / RECB / PCRA DNA HELICASE FAMILY MEMBER"/>
    <property type="match status" value="1"/>
</dbReference>
<keyword evidence="1 15" id="KW-0540">Nuclease</keyword>
<dbReference type="InterPro" id="IPR004586">
    <property type="entry name" value="RecB"/>
</dbReference>
<feature type="region of interest" description="Nuclease activity, interacts with RecD and RecA" evidence="15">
    <location>
        <begin position="796"/>
        <end position="1127"/>
    </location>
</feature>
<proteinExistence type="inferred from homology"/>
<feature type="binding site" evidence="16">
    <location>
        <begin position="34"/>
        <end position="41"/>
    </location>
    <ligand>
        <name>ATP</name>
        <dbReference type="ChEBI" id="CHEBI:30616"/>
    </ligand>
</feature>
<feature type="binding site" evidence="15">
    <location>
        <position position="1015"/>
    </location>
    <ligand>
        <name>Mg(2+)</name>
        <dbReference type="ChEBI" id="CHEBI:18420"/>
    </ligand>
</feature>
<feature type="binding site" evidence="15">
    <location>
        <position position="871"/>
    </location>
    <ligand>
        <name>Mg(2+)</name>
        <dbReference type="ChEBI" id="CHEBI:18420"/>
    </ligand>
</feature>
<dbReference type="EC" id="5.6.2.4" evidence="15"/>
<dbReference type="InterPro" id="IPR000212">
    <property type="entry name" value="DNA_helicase_UvrD/REP"/>
</dbReference>
<accession>A0ABN2BT94</accession>
<keyword evidence="10 15" id="KW-0238">DNA-binding</keyword>
<keyword evidence="9 15" id="KW-0460">Magnesium</keyword>
<keyword evidence="12 15" id="KW-0413">Isomerase</keyword>
<dbReference type="InterPro" id="IPR011604">
    <property type="entry name" value="PDDEXK-like_dom_sf"/>
</dbReference>
<protein>
    <recommendedName>
        <fullName evidence="15">RecBCD enzyme subunit RecB</fullName>
        <ecNumber evidence="15">3.1.11.5</ecNumber>
        <ecNumber evidence="15">5.6.2.4</ecNumber>
    </recommendedName>
    <alternativeName>
        <fullName evidence="15">DNA 3'-5' helicase subunit RecB</fullName>
    </alternativeName>
    <alternativeName>
        <fullName evidence="15">Exonuclease V subunit RecB</fullName>
        <shortName evidence="15">ExoV subunit RecB</shortName>
    </alternativeName>
    <alternativeName>
        <fullName evidence="15">Helicase/nuclease RecBCD subunit RecB</fullName>
    </alternativeName>
</protein>
<keyword evidence="11 15" id="KW-0234">DNA repair</keyword>
<comment type="cofactor">
    <cofactor evidence="15">
        <name>Mg(2+)</name>
        <dbReference type="ChEBI" id="CHEBI:18420"/>
    </cofactor>
    <text evidence="15">Binds 1 Mg(2+) ion per subunit.</text>
</comment>
<comment type="caution">
    <text evidence="19">The sequence shown here is derived from an EMBL/GenBank/DDBJ whole genome shotgun (WGS) entry which is preliminary data.</text>
</comment>
<evidence type="ECO:0000256" key="7">
    <source>
        <dbReference type="ARBA" id="ARBA00022839"/>
    </source>
</evidence>
<evidence type="ECO:0000256" key="12">
    <source>
        <dbReference type="ARBA" id="ARBA00023235"/>
    </source>
</evidence>
<dbReference type="Gene3D" id="3.90.320.10">
    <property type="match status" value="1"/>
</dbReference>
<dbReference type="InterPro" id="IPR014016">
    <property type="entry name" value="UvrD-like_ATP-bd"/>
</dbReference>
<comment type="catalytic activity">
    <reaction evidence="14 15">
        <text>ATP + H2O = ADP + phosphate + H(+)</text>
        <dbReference type="Rhea" id="RHEA:13065"/>
        <dbReference type="ChEBI" id="CHEBI:15377"/>
        <dbReference type="ChEBI" id="CHEBI:15378"/>
        <dbReference type="ChEBI" id="CHEBI:30616"/>
        <dbReference type="ChEBI" id="CHEBI:43474"/>
        <dbReference type="ChEBI" id="CHEBI:456216"/>
        <dbReference type="EC" id="5.6.2.4"/>
    </reaction>
</comment>
<dbReference type="SUPFAM" id="SSF52980">
    <property type="entry name" value="Restriction endonuclease-like"/>
    <property type="match status" value="1"/>
</dbReference>
<evidence type="ECO:0000313" key="19">
    <source>
        <dbReference type="EMBL" id="GAA1545807.1"/>
    </source>
</evidence>
<keyword evidence="3 15" id="KW-0547">Nucleotide-binding</keyword>
<keyword evidence="8 15" id="KW-0067">ATP-binding</keyword>
<dbReference type="CDD" id="cd22352">
    <property type="entry name" value="RecB_C-like"/>
    <property type="match status" value="1"/>
</dbReference>
<comment type="catalytic activity">
    <reaction evidence="15">
        <text>Exonucleolytic cleavage (in the presence of ATP) in either 5'- to 3'- or 3'- to 5'-direction to yield 5'-phosphooligonucleotides.</text>
        <dbReference type="EC" id="3.1.11.5"/>
    </reaction>
</comment>
<keyword evidence="7 15" id="KW-0269">Exonuclease</keyword>
<dbReference type="HAMAP" id="MF_01485">
    <property type="entry name" value="RecB"/>
    <property type="match status" value="1"/>
</dbReference>
<dbReference type="EC" id="3.1.11.5" evidence="15"/>
<dbReference type="InterPro" id="IPR027417">
    <property type="entry name" value="P-loop_NTPase"/>
</dbReference>
<evidence type="ECO:0000256" key="4">
    <source>
        <dbReference type="ARBA" id="ARBA00022763"/>
    </source>
</evidence>
<organism evidence="19 20">
    <name type="scientific">Dermacoccus barathri</name>
    <dbReference type="NCBI Taxonomy" id="322601"/>
    <lineage>
        <taxon>Bacteria</taxon>
        <taxon>Bacillati</taxon>
        <taxon>Actinomycetota</taxon>
        <taxon>Actinomycetes</taxon>
        <taxon>Micrococcales</taxon>
        <taxon>Dermacoccaceae</taxon>
        <taxon>Dermacoccus</taxon>
    </lineage>
</organism>
<dbReference type="Gene3D" id="1.10.486.10">
    <property type="entry name" value="PCRA, domain 4"/>
    <property type="match status" value="1"/>
</dbReference>
<evidence type="ECO:0000256" key="10">
    <source>
        <dbReference type="ARBA" id="ARBA00023125"/>
    </source>
</evidence>
<keyword evidence="2 15" id="KW-0479">Metal-binding</keyword>
<dbReference type="Pfam" id="PF12705">
    <property type="entry name" value="PDDEXK_1"/>
    <property type="match status" value="1"/>
</dbReference>
<comment type="function">
    <text evidence="15">A helicase/nuclease that prepares dsDNA breaks (DSB) for recombinational DNA repair. Binds to DSBs and unwinds DNA via a highly rapid and processive ATP-dependent bidirectional helicase activity. Unwinds dsDNA until it encounters a Chi (crossover hotspot instigator) sequence from the 3' direction. Cuts ssDNA a few nucleotides 3' to the Chi site. The properties and activities of the enzyme are changed at Chi. The Chi-altered holoenzyme produces a long 3'-ssDNA overhang and facilitates RecA-binding to the ssDNA for homologous DNA recombination and repair. Holoenzyme degrades any linearized DNA that is unable to undergo homologous recombination. In the holoenzyme this subunit contributes ATPase, 3'-5' helicase, exonuclease activity and loads RecA onto ssDNA.</text>
</comment>
<evidence type="ECO:0000256" key="1">
    <source>
        <dbReference type="ARBA" id="ARBA00022722"/>
    </source>
</evidence>
<dbReference type="InterPro" id="IPR038726">
    <property type="entry name" value="PDDEXK_AddAB-type"/>
</dbReference>
<dbReference type="PROSITE" id="PS51198">
    <property type="entry name" value="UVRD_HELICASE_ATP_BIND"/>
    <property type="match status" value="1"/>
</dbReference>
<evidence type="ECO:0000256" key="15">
    <source>
        <dbReference type="HAMAP-Rule" id="MF_01485"/>
    </source>
</evidence>
<dbReference type="SUPFAM" id="SSF52540">
    <property type="entry name" value="P-loop containing nucleoside triphosphate hydrolases"/>
    <property type="match status" value="1"/>
</dbReference>
<evidence type="ECO:0000259" key="18">
    <source>
        <dbReference type="PROSITE" id="PS51217"/>
    </source>
</evidence>
<evidence type="ECO:0000313" key="20">
    <source>
        <dbReference type="Proteomes" id="UP001501288"/>
    </source>
</evidence>
<keyword evidence="5 15" id="KW-0378">Hydrolase</keyword>
<dbReference type="EMBL" id="BAAANV010000037">
    <property type="protein sequence ID" value="GAA1545807.1"/>
    <property type="molecule type" value="Genomic_DNA"/>
</dbReference>
<evidence type="ECO:0000256" key="16">
    <source>
        <dbReference type="PROSITE-ProRule" id="PRU00560"/>
    </source>
</evidence>
<evidence type="ECO:0000256" key="13">
    <source>
        <dbReference type="ARBA" id="ARBA00034617"/>
    </source>
</evidence>
<dbReference type="PANTHER" id="PTHR11070:SF23">
    <property type="entry name" value="RECBCD ENZYME SUBUNIT RECB"/>
    <property type="match status" value="1"/>
</dbReference>